<dbReference type="Gene3D" id="1.10.443.10">
    <property type="entry name" value="Intergrase catalytic core"/>
    <property type="match status" value="1"/>
</dbReference>
<name>A0A2T0QTK2_9ACTN</name>
<dbReference type="AlphaFoldDB" id="A0A2T0QTK2"/>
<dbReference type="InterPro" id="IPR013762">
    <property type="entry name" value="Integrase-like_cat_sf"/>
</dbReference>
<proteinExistence type="predicted"/>
<sequence length="353" mass="38280">MTGADLVLSAATVEALDAVLDETDSTALRVLPVVPPATLDRVVVAAYLEQLDPVDRAQFSEPTWRAYLSDFHAFTTWCTEHGISARPATPETVRAYLVDQADTLKLSTLRRRLTAISAMHQLSGLETPTRALIVRQAWKGLSRIHRPTQPTRRVEALITDKLAAIVAPLGESAKDKRDRALLVMGFAGAFRRSELAALNVADIELQADGLLVTLRRSKTDQTGEGRVVGLPYGSHRATCPVRSWLAWREAAQLDADGPAFLSMRRGGSHILPSRIPAAAIAQVVKTRAAAVGMDPRTVSGHSMRAGFVTAAAFAGLPDRSIMRQTGHTNPNSLTQYVREARTWEDNPAAKVGL</sequence>
<evidence type="ECO:0000256" key="1">
    <source>
        <dbReference type="ARBA" id="ARBA00022908"/>
    </source>
</evidence>
<dbReference type="PROSITE" id="PS51898">
    <property type="entry name" value="TYR_RECOMBINASE"/>
    <property type="match status" value="1"/>
</dbReference>
<dbReference type="InterPro" id="IPR002104">
    <property type="entry name" value="Integrase_catalytic"/>
</dbReference>
<dbReference type="PANTHER" id="PTHR34605">
    <property type="entry name" value="PHAGE_INTEGRASE DOMAIN-CONTAINING PROTEIN"/>
    <property type="match status" value="1"/>
</dbReference>
<dbReference type="Pfam" id="PF00589">
    <property type="entry name" value="Phage_integrase"/>
    <property type="match status" value="1"/>
</dbReference>
<evidence type="ECO:0000256" key="3">
    <source>
        <dbReference type="ARBA" id="ARBA00023172"/>
    </source>
</evidence>
<dbReference type="CDD" id="cd00799">
    <property type="entry name" value="INT_Cre_C"/>
    <property type="match status" value="1"/>
</dbReference>
<dbReference type="GO" id="GO:0003677">
    <property type="term" value="F:DNA binding"/>
    <property type="evidence" value="ECO:0007669"/>
    <property type="project" value="UniProtKB-UniRule"/>
</dbReference>
<comment type="caution">
    <text evidence="7">The sequence shown here is derived from an EMBL/GenBank/DDBJ whole genome shotgun (WGS) entry which is preliminary data.</text>
</comment>
<keyword evidence="1" id="KW-0229">DNA integration</keyword>
<evidence type="ECO:0000256" key="4">
    <source>
        <dbReference type="PROSITE-ProRule" id="PRU01248"/>
    </source>
</evidence>
<dbReference type="GO" id="GO:0015074">
    <property type="term" value="P:DNA integration"/>
    <property type="evidence" value="ECO:0007669"/>
    <property type="project" value="UniProtKB-KW"/>
</dbReference>
<dbReference type="OrthoDB" id="9815875at2"/>
<dbReference type="PROSITE" id="PS51900">
    <property type="entry name" value="CB"/>
    <property type="match status" value="1"/>
</dbReference>
<evidence type="ECO:0000313" key="7">
    <source>
        <dbReference type="EMBL" id="PRY08407.1"/>
    </source>
</evidence>
<dbReference type="GO" id="GO:0006310">
    <property type="term" value="P:DNA recombination"/>
    <property type="evidence" value="ECO:0007669"/>
    <property type="project" value="UniProtKB-KW"/>
</dbReference>
<organism evidence="7 8">
    <name type="scientific">Kineococcus rhizosphaerae</name>
    <dbReference type="NCBI Taxonomy" id="559628"/>
    <lineage>
        <taxon>Bacteria</taxon>
        <taxon>Bacillati</taxon>
        <taxon>Actinomycetota</taxon>
        <taxon>Actinomycetes</taxon>
        <taxon>Kineosporiales</taxon>
        <taxon>Kineosporiaceae</taxon>
        <taxon>Kineococcus</taxon>
    </lineage>
</organism>
<keyword evidence="2 4" id="KW-0238">DNA-binding</keyword>
<dbReference type="InterPro" id="IPR004107">
    <property type="entry name" value="Integrase_SAM-like_N"/>
</dbReference>
<dbReference type="RefSeq" id="WP_106215579.1">
    <property type="nucleotide sequence ID" value="NZ_PVZF01000024.1"/>
</dbReference>
<reference evidence="7 8" key="1">
    <citation type="submission" date="2018-03" db="EMBL/GenBank/DDBJ databases">
        <title>Genomic Encyclopedia of Archaeal and Bacterial Type Strains, Phase II (KMG-II): from individual species to whole genera.</title>
        <authorList>
            <person name="Goeker M."/>
        </authorList>
    </citation>
    <scope>NUCLEOTIDE SEQUENCE [LARGE SCALE GENOMIC DNA]</scope>
    <source>
        <strain evidence="7 8">DSM 19711</strain>
    </source>
</reference>
<gene>
    <name evidence="7" type="ORF">CLV37_1242</name>
</gene>
<feature type="domain" description="Tyr recombinase" evidence="5">
    <location>
        <begin position="152"/>
        <end position="351"/>
    </location>
</feature>
<dbReference type="PANTHER" id="PTHR34605:SF3">
    <property type="entry name" value="P CELL-TYPE AGGLUTINATION PROTEIN MAP4-LIKE-RELATED"/>
    <property type="match status" value="1"/>
</dbReference>
<dbReference type="EMBL" id="PVZF01000024">
    <property type="protein sequence ID" value="PRY08407.1"/>
    <property type="molecule type" value="Genomic_DNA"/>
</dbReference>
<keyword evidence="8" id="KW-1185">Reference proteome</keyword>
<dbReference type="InterPro" id="IPR044068">
    <property type="entry name" value="CB"/>
</dbReference>
<evidence type="ECO:0000313" key="8">
    <source>
        <dbReference type="Proteomes" id="UP000238083"/>
    </source>
</evidence>
<dbReference type="Gene3D" id="1.10.150.130">
    <property type="match status" value="1"/>
</dbReference>
<keyword evidence="3" id="KW-0233">DNA recombination</keyword>
<dbReference type="InterPro" id="IPR010998">
    <property type="entry name" value="Integrase_recombinase_N"/>
</dbReference>
<feature type="domain" description="Core-binding (CB)" evidence="6">
    <location>
        <begin position="38"/>
        <end position="124"/>
    </location>
</feature>
<evidence type="ECO:0000259" key="5">
    <source>
        <dbReference type="PROSITE" id="PS51898"/>
    </source>
</evidence>
<evidence type="ECO:0000256" key="2">
    <source>
        <dbReference type="ARBA" id="ARBA00023125"/>
    </source>
</evidence>
<dbReference type="Pfam" id="PF02899">
    <property type="entry name" value="Phage_int_SAM_1"/>
    <property type="match status" value="1"/>
</dbReference>
<evidence type="ECO:0000259" key="6">
    <source>
        <dbReference type="PROSITE" id="PS51900"/>
    </source>
</evidence>
<dbReference type="Proteomes" id="UP000238083">
    <property type="component" value="Unassembled WGS sequence"/>
</dbReference>
<dbReference type="InterPro" id="IPR011010">
    <property type="entry name" value="DNA_brk_join_enz"/>
</dbReference>
<dbReference type="SUPFAM" id="SSF47823">
    <property type="entry name" value="lambda integrase-like, N-terminal domain"/>
    <property type="match status" value="1"/>
</dbReference>
<accession>A0A2T0QTK2</accession>
<dbReference type="SUPFAM" id="SSF56349">
    <property type="entry name" value="DNA breaking-rejoining enzymes"/>
    <property type="match status" value="1"/>
</dbReference>
<protein>
    <submittedName>
        <fullName evidence="7">Site-specific recombinase XerD</fullName>
    </submittedName>
</protein>
<dbReference type="InterPro" id="IPR052925">
    <property type="entry name" value="Phage_Integrase-like_Recomb"/>
</dbReference>